<organism evidence="2 3">
    <name type="scientific">Lithospermum erythrorhizon</name>
    <name type="common">Purple gromwell</name>
    <name type="synonym">Lithospermum officinale var. erythrorhizon</name>
    <dbReference type="NCBI Taxonomy" id="34254"/>
    <lineage>
        <taxon>Eukaryota</taxon>
        <taxon>Viridiplantae</taxon>
        <taxon>Streptophyta</taxon>
        <taxon>Embryophyta</taxon>
        <taxon>Tracheophyta</taxon>
        <taxon>Spermatophyta</taxon>
        <taxon>Magnoliopsida</taxon>
        <taxon>eudicotyledons</taxon>
        <taxon>Gunneridae</taxon>
        <taxon>Pentapetalae</taxon>
        <taxon>asterids</taxon>
        <taxon>lamiids</taxon>
        <taxon>Boraginales</taxon>
        <taxon>Boraginaceae</taxon>
        <taxon>Boraginoideae</taxon>
        <taxon>Lithospermeae</taxon>
        <taxon>Lithospermum</taxon>
    </lineage>
</organism>
<evidence type="ECO:0000313" key="2">
    <source>
        <dbReference type="EMBL" id="GAA0156180.1"/>
    </source>
</evidence>
<evidence type="ECO:0000313" key="3">
    <source>
        <dbReference type="Proteomes" id="UP001454036"/>
    </source>
</evidence>
<dbReference type="Proteomes" id="UP001454036">
    <property type="component" value="Unassembled WGS sequence"/>
</dbReference>
<feature type="transmembrane region" description="Helical" evidence="1">
    <location>
        <begin position="145"/>
        <end position="165"/>
    </location>
</feature>
<keyword evidence="1" id="KW-0472">Membrane</keyword>
<dbReference type="EMBL" id="BAABME010002802">
    <property type="protein sequence ID" value="GAA0156180.1"/>
    <property type="molecule type" value="Genomic_DNA"/>
</dbReference>
<sequence length="177" mass="19961">MGPYNHLNPQSESEIGFQGLLEVQNVVKLPVWLNSQSNAQGNMGKENGYAPSVFDVDIEKGTPESPKPNDETAEHMKFGSTFLRVVQREISLQIGGKFMQLLMNRSLDLSKFCFRDKNAGKRIYDTSTNRSRKYKRSASFNSRRVFLLFSVVSIMGTMILIYLTLRVRQITDAAASA</sequence>
<evidence type="ECO:0000256" key="1">
    <source>
        <dbReference type="SAM" id="Phobius"/>
    </source>
</evidence>
<comment type="caution">
    <text evidence="2">The sequence shown here is derived from an EMBL/GenBank/DDBJ whole genome shotgun (WGS) entry which is preliminary data.</text>
</comment>
<dbReference type="PANTHER" id="PTHR34064">
    <property type="entry name" value="OS04G0672300 PROTEIN"/>
    <property type="match status" value="1"/>
</dbReference>
<dbReference type="AlphaFoldDB" id="A0AAV3PY51"/>
<dbReference type="PANTHER" id="PTHR34064:SF5">
    <property type="entry name" value="PROTEIN, PUTATIVE-RELATED"/>
    <property type="match status" value="1"/>
</dbReference>
<keyword evidence="1" id="KW-1133">Transmembrane helix</keyword>
<keyword evidence="3" id="KW-1185">Reference proteome</keyword>
<name>A0AAV3PY51_LITER</name>
<protein>
    <submittedName>
        <fullName evidence="2">Uncharacterized protein</fullName>
    </submittedName>
</protein>
<reference evidence="2 3" key="1">
    <citation type="submission" date="2024-01" db="EMBL/GenBank/DDBJ databases">
        <title>The complete chloroplast genome sequence of Lithospermum erythrorhizon: insights into the phylogenetic relationship among Boraginaceae species and the maternal lineages of purple gromwells.</title>
        <authorList>
            <person name="Okada T."/>
            <person name="Watanabe K."/>
        </authorList>
    </citation>
    <scope>NUCLEOTIDE SEQUENCE [LARGE SCALE GENOMIC DNA]</scope>
</reference>
<proteinExistence type="predicted"/>
<gene>
    <name evidence="2" type="ORF">LIER_13732</name>
</gene>
<accession>A0AAV3PY51</accession>
<keyword evidence="1" id="KW-0812">Transmembrane</keyword>